<name>A0A3P7MDG3_DIBLA</name>
<dbReference type="AlphaFoldDB" id="A0A3P7MDG3"/>
<protein>
    <submittedName>
        <fullName evidence="1">Uncharacterized protein</fullName>
    </submittedName>
</protein>
<proteinExistence type="predicted"/>
<reference evidence="1 2" key="1">
    <citation type="submission" date="2018-11" db="EMBL/GenBank/DDBJ databases">
        <authorList>
            <consortium name="Pathogen Informatics"/>
        </authorList>
    </citation>
    <scope>NUCLEOTIDE SEQUENCE [LARGE SCALE GENOMIC DNA]</scope>
</reference>
<evidence type="ECO:0000313" key="1">
    <source>
        <dbReference type="EMBL" id="VDN15921.1"/>
    </source>
</evidence>
<sequence length="34" mass="4433">MPLVVVVRWKTRRRRLHAFYDSLARQRHSWRWRL</sequence>
<keyword evidence="2" id="KW-1185">Reference proteome</keyword>
<gene>
    <name evidence="1" type="ORF">DILT_LOCUS11752</name>
</gene>
<dbReference type="EMBL" id="UYRU01064090">
    <property type="protein sequence ID" value="VDN15921.1"/>
    <property type="molecule type" value="Genomic_DNA"/>
</dbReference>
<dbReference type="Proteomes" id="UP000281553">
    <property type="component" value="Unassembled WGS sequence"/>
</dbReference>
<accession>A0A3P7MDG3</accession>
<organism evidence="1 2">
    <name type="scientific">Dibothriocephalus latus</name>
    <name type="common">Fish tapeworm</name>
    <name type="synonym">Diphyllobothrium latum</name>
    <dbReference type="NCBI Taxonomy" id="60516"/>
    <lineage>
        <taxon>Eukaryota</taxon>
        <taxon>Metazoa</taxon>
        <taxon>Spiralia</taxon>
        <taxon>Lophotrochozoa</taxon>
        <taxon>Platyhelminthes</taxon>
        <taxon>Cestoda</taxon>
        <taxon>Eucestoda</taxon>
        <taxon>Diphyllobothriidea</taxon>
        <taxon>Diphyllobothriidae</taxon>
        <taxon>Dibothriocephalus</taxon>
    </lineage>
</organism>
<evidence type="ECO:0000313" key="2">
    <source>
        <dbReference type="Proteomes" id="UP000281553"/>
    </source>
</evidence>